<keyword evidence="4" id="KW-1185">Reference proteome</keyword>
<evidence type="ECO:0000313" key="3">
    <source>
        <dbReference type="EMBL" id="RXH85594.1"/>
    </source>
</evidence>
<reference evidence="3 4" key="1">
    <citation type="submission" date="2018-10" db="EMBL/GenBank/DDBJ databases">
        <title>A high-quality apple genome assembly.</title>
        <authorList>
            <person name="Hu J."/>
        </authorList>
    </citation>
    <scope>NUCLEOTIDE SEQUENCE [LARGE SCALE GENOMIC DNA]</scope>
    <source>
        <strain evidence="4">cv. HFTH1</strain>
        <tissue evidence="3">Young leaf</tissue>
    </source>
</reference>
<name>A0A498ITT5_MALDO</name>
<keyword evidence="2" id="KW-0067">ATP-binding</keyword>
<dbReference type="EMBL" id="RDQH01000336">
    <property type="protein sequence ID" value="RXH85594.1"/>
    <property type="molecule type" value="Genomic_DNA"/>
</dbReference>
<dbReference type="Gene3D" id="3.30.200.20">
    <property type="entry name" value="Phosphorylase Kinase, domain 1"/>
    <property type="match status" value="1"/>
</dbReference>
<dbReference type="PANTHER" id="PTHR27007">
    <property type="match status" value="1"/>
</dbReference>
<accession>A0A498ITT5</accession>
<dbReference type="InterPro" id="IPR050528">
    <property type="entry name" value="L-type_Lectin-RKs"/>
</dbReference>
<protein>
    <submittedName>
        <fullName evidence="3">Uncharacterized protein</fullName>
    </submittedName>
</protein>
<gene>
    <name evidence="3" type="ORF">DVH24_009415</name>
</gene>
<dbReference type="InterPro" id="IPR011009">
    <property type="entry name" value="Kinase-like_dom_sf"/>
</dbReference>
<dbReference type="SUPFAM" id="SSF56112">
    <property type="entry name" value="Protein kinase-like (PK-like)"/>
    <property type="match status" value="1"/>
</dbReference>
<evidence type="ECO:0000313" key="4">
    <source>
        <dbReference type="Proteomes" id="UP000290289"/>
    </source>
</evidence>
<evidence type="ECO:0000256" key="1">
    <source>
        <dbReference type="ARBA" id="ARBA00022741"/>
    </source>
</evidence>
<keyword evidence="1" id="KW-0547">Nucleotide-binding</keyword>
<organism evidence="3 4">
    <name type="scientific">Malus domestica</name>
    <name type="common">Apple</name>
    <name type="synonym">Pyrus malus</name>
    <dbReference type="NCBI Taxonomy" id="3750"/>
    <lineage>
        <taxon>Eukaryota</taxon>
        <taxon>Viridiplantae</taxon>
        <taxon>Streptophyta</taxon>
        <taxon>Embryophyta</taxon>
        <taxon>Tracheophyta</taxon>
        <taxon>Spermatophyta</taxon>
        <taxon>Magnoliopsida</taxon>
        <taxon>eudicotyledons</taxon>
        <taxon>Gunneridae</taxon>
        <taxon>Pentapetalae</taxon>
        <taxon>rosids</taxon>
        <taxon>fabids</taxon>
        <taxon>Rosales</taxon>
        <taxon>Rosaceae</taxon>
        <taxon>Amygdaloideae</taxon>
        <taxon>Maleae</taxon>
        <taxon>Malus</taxon>
    </lineage>
</organism>
<dbReference type="AlphaFoldDB" id="A0A498ITT5"/>
<proteinExistence type="predicted"/>
<sequence>MVADINGYHIGIDVNTVVRVACVDVVSRGIDLTRLLKVLTSLSLADIRSATMGFNRNRVLGKGHRLRFIKGLCTLVGEVAIKRFERADGIGSLHHPFATEFATMVGCLRQKNLIQPHGWCCEGNELVLVYEYIAQRKPQQSSPRKLQFSSCPILEAKT</sequence>
<comment type="caution">
    <text evidence="3">The sequence shown here is derived from an EMBL/GenBank/DDBJ whole genome shotgun (WGS) entry which is preliminary data.</text>
</comment>
<evidence type="ECO:0000256" key="2">
    <source>
        <dbReference type="ARBA" id="ARBA00022840"/>
    </source>
</evidence>
<dbReference type="Proteomes" id="UP000290289">
    <property type="component" value="Chromosome 10"/>
</dbReference>
<dbReference type="GO" id="GO:0005524">
    <property type="term" value="F:ATP binding"/>
    <property type="evidence" value="ECO:0007669"/>
    <property type="project" value="UniProtKB-KW"/>
</dbReference>